<evidence type="ECO:0000313" key="3">
    <source>
        <dbReference type="EMBL" id="CAF4044991.1"/>
    </source>
</evidence>
<dbReference type="EMBL" id="CAJOBC010083817">
    <property type="protein sequence ID" value="CAF4307392.1"/>
    <property type="molecule type" value="Genomic_DNA"/>
</dbReference>
<dbReference type="Proteomes" id="UP000677228">
    <property type="component" value="Unassembled WGS sequence"/>
</dbReference>
<gene>
    <name evidence="2" type="ORF">GPM918_LOCUS33883</name>
    <name evidence="1" type="ORF">OVA965_LOCUS25657</name>
    <name evidence="4" type="ORF">SRO942_LOCUS34576</name>
    <name evidence="3" type="ORF">TMI583_LOCUS26389</name>
</gene>
<reference evidence="2" key="1">
    <citation type="submission" date="2021-02" db="EMBL/GenBank/DDBJ databases">
        <authorList>
            <person name="Nowell W R."/>
        </authorList>
    </citation>
    <scope>NUCLEOTIDE SEQUENCE</scope>
</reference>
<dbReference type="EMBL" id="CAJNOK010016042">
    <property type="protein sequence ID" value="CAF1237369.1"/>
    <property type="molecule type" value="Genomic_DNA"/>
</dbReference>
<protein>
    <submittedName>
        <fullName evidence="2">Uncharacterized protein</fullName>
    </submittedName>
</protein>
<dbReference type="EMBL" id="CAJNOQ010018384">
    <property type="protein sequence ID" value="CAF1427299.1"/>
    <property type="molecule type" value="Genomic_DNA"/>
</dbReference>
<dbReference type="Proteomes" id="UP000663829">
    <property type="component" value="Unassembled WGS sequence"/>
</dbReference>
<dbReference type="Proteomes" id="UP000681722">
    <property type="component" value="Unassembled WGS sequence"/>
</dbReference>
<evidence type="ECO:0000313" key="4">
    <source>
        <dbReference type="EMBL" id="CAF4307392.1"/>
    </source>
</evidence>
<evidence type="ECO:0000313" key="1">
    <source>
        <dbReference type="EMBL" id="CAF1237369.1"/>
    </source>
</evidence>
<evidence type="ECO:0000313" key="5">
    <source>
        <dbReference type="Proteomes" id="UP000663829"/>
    </source>
</evidence>
<proteinExistence type="predicted"/>
<dbReference type="EMBL" id="CAJOBA010037589">
    <property type="protein sequence ID" value="CAF4044991.1"/>
    <property type="molecule type" value="Genomic_DNA"/>
</dbReference>
<dbReference type="Proteomes" id="UP000682733">
    <property type="component" value="Unassembled WGS sequence"/>
</dbReference>
<evidence type="ECO:0000313" key="2">
    <source>
        <dbReference type="EMBL" id="CAF1427299.1"/>
    </source>
</evidence>
<comment type="caution">
    <text evidence="2">The sequence shown here is derived from an EMBL/GenBank/DDBJ whole genome shotgun (WGS) entry which is preliminary data.</text>
</comment>
<sequence>MIRRLNPLTAIVYRRWNYMDTAHKQEPSIINAECAKWCYEQMRTATDSETIVKAEKSDATQSIDQLQQQTIELIQSEYPNHV</sequence>
<keyword evidence="5" id="KW-1185">Reference proteome</keyword>
<dbReference type="AlphaFoldDB" id="A0A815N565"/>
<name>A0A815N565_9BILA</name>
<accession>A0A815N565</accession>
<organism evidence="2 5">
    <name type="scientific">Didymodactylos carnosus</name>
    <dbReference type="NCBI Taxonomy" id="1234261"/>
    <lineage>
        <taxon>Eukaryota</taxon>
        <taxon>Metazoa</taxon>
        <taxon>Spiralia</taxon>
        <taxon>Gnathifera</taxon>
        <taxon>Rotifera</taxon>
        <taxon>Eurotatoria</taxon>
        <taxon>Bdelloidea</taxon>
        <taxon>Philodinida</taxon>
        <taxon>Philodinidae</taxon>
        <taxon>Didymodactylos</taxon>
    </lineage>
</organism>